<dbReference type="Pfam" id="PF06719">
    <property type="entry name" value="AraC_N"/>
    <property type="match status" value="1"/>
</dbReference>
<dbReference type="InterPro" id="IPR009057">
    <property type="entry name" value="Homeodomain-like_sf"/>
</dbReference>
<evidence type="ECO:0000259" key="3">
    <source>
        <dbReference type="PROSITE" id="PS01124"/>
    </source>
</evidence>
<evidence type="ECO:0000256" key="1">
    <source>
        <dbReference type="ARBA" id="ARBA00023015"/>
    </source>
</evidence>
<dbReference type="GO" id="GO:0003700">
    <property type="term" value="F:DNA-binding transcription factor activity"/>
    <property type="evidence" value="ECO:0007669"/>
    <property type="project" value="InterPro"/>
</dbReference>
<dbReference type="OrthoDB" id="34150at2"/>
<dbReference type="AlphaFoldDB" id="A0A423PIX1"/>
<sequence length="299" mass="32534">MPDSLDERAARRGQLAGLIQAHCGRTGFNDTPVDGLRLIYADCHRPREPVCYEPGLVFIAQGHKTGYLDDRVIEYGPGQYLVQAMPVPFECETHVDTAEPLLGAAVRIDADMLAELVAGMSLPEKTAATQGLPMAAVSVTPAIEHALARLLDCLTDPAAARVLAASRRREVIFEALRGPQGHLLRQLMSEQGAYARIGRAITRLRADYAAPLSVADLAAIAHMSVSSFHAHFKRVTQLSPVQYQKRMRLLRARELLVAHAGSVGHVAQAVGYQSASQFSREYKRYFGTAPAHEAEMASA</sequence>
<keyword evidence="1" id="KW-0805">Transcription regulation</keyword>
<evidence type="ECO:0000313" key="5">
    <source>
        <dbReference type="Proteomes" id="UP000285310"/>
    </source>
</evidence>
<evidence type="ECO:0000313" key="4">
    <source>
        <dbReference type="EMBL" id="ROO25534.1"/>
    </source>
</evidence>
<accession>A0A423PIX1</accession>
<comment type="caution">
    <text evidence="4">The sequence shown here is derived from an EMBL/GenBank/DDBJ whole genome shotgun (WGS) entry which is preliminary data.</text>
</comment>
<keyword evidence="5" id="KW-1185">Reference proteome</keyword>
<dbReference type="Pfam" id="PF12833">
    <property type="entry name" value="HTH_18"/>
    <property type="match status" value="1"/>
</dbReference>
<gene>
    <name evidence="4" type="ORF">SAJA_13010</name>
</gene>
<dbReference type="Gene3D" id="1.10.10.60">
    <property type="entry name" value="Homeodomain-like"/>
    <property type="match status" value="2"/>
</dbReference>
<reference evidence="4 5" key="1">
    <citation type="submission" date="2013-10" db="EMBL/GenBank/DDBJ databases">
        <title>Salinisphaera japonica YTM-1 Genome Sequencing.</title>
        <authorList>
            <person name="Lai Q."/>
            <person name="Li C."/>
            <person name="Shao Z."/>
        </authorList>
    </citation>
    <scope>NUCLEOTIDE SEQUENCE [LARGE SCALE GENOMIC DNA]</scope>
    <source>
        <strain evidence="4 5">YTM-1</strain>
    </source>
</reference>
<dbReference type="PANTHER" id="PTHR43436:SF2">
    <property type="entry name" value="ARAC_XYLS FAMILY TRANSCRIPTIONAL REGULATOR"/>
    <property type="match status" value="1"/>
</dbReference>
<dbReference type="FunCoup" id="A0A423PIX1">
    <property type="interactions" value="26"/>
</dbReference>
<evidence type="ECO:0000256" key="2">
    <source>
        <dbReference type="ARBA" id="ARBA00023163"/>
    </source>
</evidence>
<dbReference type="GO" id="GO:0043565">
    <property type="term" value="F:sequence-specific DNA binding"/>
    <property type="evidence" value="ECO:0007669"/>
    <property type="project" value="InterPro"/>
</dbReference>
<proteinExistence type="predicted"/>
<dbReference type="SUPFAM" id="SSF46689">
    <property type="entry name" value="Homeodomain-like"/>
    <property type="match status" value="2"/>
</dbReference>
<dbReference type="PANTHER" id="PTHR43436">
    <property type="entry name" value="ARAC-FAMILY TRANSCRIPTIONAL REGULATOR"/>
    <property type="match status" value="1"/>
</dbReference>
<dbReference type="PROSITE" id="PS01124">
    <property type="entry name" value="HTH_ARAC_FAMILY_2"/>
    <property type="match status" value="1"/>
</dbReference>
<dbReference type="InterPro" id="IPR009594">
    <property type="entry name" value="Tscrpt_reg_HTH_AraC_N"/>
</dbReference>
<dbReference type="SMART" id="SM00342">
    <property type="entry name" value="HTH_ARAC"/>
    <property type="match status" value="1"/>
</dbReference>
<name>A0A423PIX1_9GAMM</name>
<dbReference type="Proteomes" id="UP000285310">
    <property type="component" value="Unassembled WGS sequence"/>
</dbReference>
<dbReference type="InParanoid" id="A0A423PIX1"/>
<dbReference type="RefSeq" id="WP_123659064.1">
    <property type="nucleotide sequence ID" value="NZ_AYKG01000046.1"/>
</dbReference>
<keyword evidence="2" id="KW-0804">Transcription</keyword>
<dbReference type="InterPro" id="IPR018060">
    <property type="entry name" value="HTH_AraC"/>
</dbReference>
<protein>
    <submittedName>
        <fullName evidence="4">AraC family transcriptional regulator</fullName>
    </submittedName>
</protein>
<dbReference type="EMBL" id="AYKG01000046">
    <property type="protein sequence ID" value="ROO25534.1"/>
    <property type="molecule type" value="Genomic_DNA"/>
</dbReference>
<feature type="domain" description="HTH araC/xylS-type" evidence="3">
    <location>
        <begin position="198"/>
        <end position="296"/>
    </location>
</feature>
<organism evidence="4 5">
    <name type="scientific">Salinisphaera japonica YTM-1</name>
    <dbReference type="NCBI Taxonomy" id="1209778"/>
    <lineage>
        <taxon>Bacteria</taxon>
        <taxon>Pseudomonadati</taxon>
        <taxon>Pseudomonadota</taxon>
        <taxon>Gammaproteobacteria</taxon>
        <taxon>Salinisphaerales</taxon>
        <taxon>Salinisphaeraceae</taxon>
        <taxon>Salinisphaera</taxon>
    </lineage>
</organism>